<gene>
    <name evidence="8" type="ORF">EDD68_11939</name>
</gene>
<evidence type="ECO:0000256" key="2">
    <source>
        <dbReference type="ARBA" id="ARBA00022475"/>
    </source>
</evidence>
<feature type="transmembrane region" description="Helical" evidence="6">
    <location>
        <begin position="265"/>
        <end position="285"/>
    </location>
</feature>
<feature type="transmembrane region" description="Helical" evidence="6">
    <location>
        <begin position="467"/>
        <end position="484"/>
    </location>
</feature>
<comment type="caution">
    <text evidence="8">The sequence shown here is derived from an EMBL/GenBank/DDBJ whole genome shotgun (WGS) entry which is preliminary data.</text>
</comment>
<feature type="transmembrane region" description="Helical" evidence="6">
    <location>
        <begin position="68"/>
        <end position="87"/>
    </location>
</feature>
<evidence type="ECO:0000259" key="7">
    <source>
        <dbReference type="Pfam" id="PF03553"/>
    </source>
</evidence>
<protein>
    <submittedName>
        <fullName evidence="8">Na+/H+ antiporter NhaC</fullName>
    </submittedName>
</protein>
<dbReference type="Proteomes" id="UP000294650">
    <property type="component" value="Unassembled WGS sequence"/>
</dbReference>
<comment type="subcellular location">
    <subcellularLocation>
        <location evidence="1">Cell membrane</location>
        <topology evidence="1">Multi-pass membrane protein</topology>
    </subcellularLocation>
</comment>
<feature type="transmembrane region" description="Helical" evidence="6">
    <location>
        <begin position="383"/>
        <end position="405"/>
    </location>
</feature>
<sequence>MEGTVFSLIPPLIMLFLVLVTRKVLLSLGAGIIAGALFMEGFNPAGALNVIWISFSEIFVVEGEIQTGSLYLLFFLLFLGIMGAFMSESGGTVAFGHWASSRVKTRKGAQFVPAILGLIIFIDDYFNSLAVGQVSRPLTDRYSVSRAKLAYIIDSTSAPVTVLSPVSSWGAYIIGLIGSILATHQLSSLGGLEAFIQMIPMNFYAVAALLLVFLSVYFKLDMGPMKIHENRAEQTGALIGFSRENVQEDVTKDAVDQNDGRLHHLFTPIVVLLTGTVITMIWTGISNTSDPITVLSIFSNTDVNLSLFVAGLLSVLTAMLLYIRQKQRKMSVHQVLMSGIRSMMPAIYILIFAWMLGTVIGLLETGEYLAGLVQSADFNVSFLPLIIFVISGIMAFATGTSWGTFGMMLPIAGDIAVNTEVSMLLPSMAAVLAGSVFGDHCSPISDTTILSSTGAGANHIDHVLTQLPYALLSAISALIGYAILGWTASWVIALAATLIILSGSVILLNRLIKSAIL</sequence>
<feature type="transmembrane region" description="Helical" evidence="6">
    <location>
        <begin position="162"/>
        <end position="182"/>
    </location>
</feature>
<reference evidence="8 9" key="1">
    <citation type="submission" date="2019-03" db="EMBL/GenBank/DDBJ databases">
        <title>Genomic Encyclopedia of Type Strains, Phase IV (KMG-IV): sequencing the most valuable type-strain genomes for metagenomic binning, comparative biology and taxonomic classification.</title>
        <authorList>
            <person name="Goeker M."/>
        </authorList>
    </citation>
    <scope>NUCLEOTIDE SEQUENCE [LARGE SCALE GENOMIC DNA]</scope>
    <source>
        <strain evidence="8 9">DSM 25894</strain>
    </source>
</reference>
<feature type="transmembrane region" description="Helical" evidence="6">
    <location>
        <begin position="194"/>
        <end position="218"/>
    </location>
</feature>
<feature type="transmembrane region" description="Helical" evidence="6">
    <location>
        <begin position="305"/>
        <end position="323"/>
    </location>
</feature>
<keyword evidence="3 6" id="KW-0812">Transmembrane</keyword>
<evidence type="ECO:0000256" key="3">
    <source>
        <dbReference type="ARBA" id="ARBA00022692"/>
    </source>
</evidence>
<accession>A0A4V2V0Y0</accession>
<organism evidence="8 9">
    <name type="scientific">Melghiribacillus thermohalophilus</name>
    <dbReference type="NCBI Taxonomy" id="1324956"/>
    <lineage>
        <taxon>Bacteria</taxon>
        <taxon>Bacillati</taxon>
        <taxon>Bacillota</taxon>
        <taxon>Bacilli</taxon>
        <taxon>Bacillales</taxon>
        <taxon>Bacillaceae</taxon>
        <taxon>Melghiribacillus</taxon>
    </lineage>
</organism>
<feature type="transmembrane region" description="Helical" evidence="6">
    <location>
        <begin position="12"/>
        <end position="38"/>
    </location>
</feature>
<feature type="transmembrane region" description="Helical" evidence="6">
    <location>
        <begin position="344"/>
        <end position="363"/>
    </location>
</feature>
<dbReference type="EMBL" id="SMAN01000019">
    <property type="protein sequence ID" value="TCT19092.1"/>
    <property type="molecule type" value="Genomic_DNA"/>
</dbReference>
<dbReference type="OrthoDB" id="9762978at2"/>
<dbReference type="GO" id="GO:0005886">
    <property type="term" value="C:plasma membrane"/>
    <property type="evidence" value="ECO:0007669"/>
    <property type="project" value="UniProtKB-SubCell"/>
</dbReference>
<dbReference type="AlphaFoldDB" id="A0A4V2V0Y0"/>
<evidence type="ECO:0000256" key="1">
    <source>
        <dbReference type="ARBA" id="ARBA00004651"/>
    </source>
</evidence>
<dbReference type="PANTHER" id="PTHR43478">
    <property type="entry name" value="NA+/H+ ANTIPORTER-RELATED"/>
    <property type="match status" value="1"/>
</dbReference>
<evidence type="ECO:0000256" key="6">
    <source>
        <dbReference type="SAM" id="Phobius"/>
    </source>
</evidence>
<dbReference type="RefSeq" id="WP_132372529.1">
    <property type="nucleotide sequence ID" value="NZ_SMAN01000019.1"/>
</dbReference>
<dbReference type="InterPro" id="IPR018461">
    <property type="entry name" value="Na/H_Antiport_NhaC-like_C"/>
</dbReference>
<dbReference type="Pfam" id="PF03553">
    <property type="entry name" value="Na_H_antiporter"/>
    <property type="match status" value="1"/>
</dbReference>
<dbReference type="PANTHER" id="PTHR43478:SF1">
    <property type="entry name" value="NA+_H+ ANTIPORTER NHAC-LIKE C-TERMINAL DOMAIN-CONTAINING PROTEIN"/>
    <property type="match status" value="1"/>
</dbReference>
<feature type="transmembrane region" description="Helical" evidence="6">
    <location>
        <begin position="490"/>
        <end position="512"/>
    </location>
</feature>
<evidence type="ECO:0000256" key="5">
    <source>
        <dbReference type="ARBA" id="ARBA00023136"/>
    </source>
</evidence>
<keyword evidence="9" id="KW-1185">Reference proteome</keyword>
<proteinExistence type="predicted"/>
<keyword evidence="4 6" id="KW-1133">Transmembrane helix</keyword>
<evidence type="ECO:0000313" key="8">
    <source>
        <dbReference type="EMBL" id="TCT19092.1"/>
    </source>
</evidence>
<name>A0A4V2V0Y0_9BACI</name>
<evidence type="ECO:0000313" key="9">
    <source>
        <dbReference type="Proteomes" id="UP000294650"/>
    </source>
</evidence>
<keyword evidence="5 6" id="KW-0472">Membrane</keyword>
<evidence type="ECO:0000256" key="4">
    <source>
        <dbReference type="ARBA" id="ARBA00022989"/>
    </source>
</evidence>
<feature type="transmembrane region" description="Helical" evidence="6">
    <location>
        <begin position="44"/>
        <end position="61"/>
    </location>
</feature>
<keyword evidence="2" id="KW-1003">Cell membrane</keyword>
<feature type="domain" description="Na+/H+ antiporter NhaC-like C-terminal" evidence="7">
    <location>
        <begin position="160"/>
        <end position="486"/>
    </location>
</feature>